<evidence type="ECO:0000313" key="1">
    <source>
        <dbReference type="EMBL" id="KAK6730157.1"/>
    </source>
</evidence>
<dbReference type="Proteomes" id="UP001303046">
    <property type="component" value="Unassembled WGS sequence"/>
</dbReference>
<dbReference type="EMBL" id="JAVFWL010000001">
    <property type="protein sequence ID" value="KAK6730157.1"/>
    <property type="molecule type" value="Genomic_DNA"/>
</dbReference>
<reference evidence="1 2" key="1">
    <citation type="submission" date="2023-08" db="EMBL/GenBank/DDBJ databases">
        <title>A Necator americanus chromosomal reference genome.</title>
        <authorList>
            <person name="Ilik V."/>
            <person name="Petrzelkova K.J."/>
            <person name="Pardy F."/>
            <person name="Fuh T."/>
            <person name="Niatou-Singa F.S."/>
            <person name="Gouil Q."/>
            <person name="Baker L."/>
            <person name="Ritchie M.E."/>
            <person name="Jex A.R."/>
            <person name="Gazzola D."/>
            <person name="Li H."/>
            <person name="Toshio Fujiwara R."/>
            <person name="Zhan B."/>
            <person name="Aroian R.V."/>
            <person name="Pafco B."/>
            <person name="Schwarz E.M."/>
        </authorList>
    </citation>
    <scope>NUCLEOTIDE SEQUENCE [LARGE SCALE GENOMIC DNA]</scope>
    <source>
        <strain evidence="1 2">Aroian</strain>
        <tissue evidence="1">Whole animal</tissue>
    </source>
</reference>
<keyword evidence="2" id="KW-1185">Reference proteome</keyword>
<name>A0ABR1BUV4_NECAM</name>
<protein>
    <submittedName>
        <fullName evidence="1">Uncharacterized protein</fullName>
    </submittedName>
</protein>
<organism evidence="1 2">
    <name type="scientific">Necator americanus</name>
    <name type="common">Human hookworm</name>
    <dbReference type="NCBI Taxonomy" id="51031"/>
    <lineage>
        <taxon>Eukaryota</taxon>
        <taxon>Metazoa</taxon>
        <taxon>Ecdysozoa</taxon>
        <taxon>Nematoda</taxon>
        <taxon>Chromadorea</taxon>
        <taxon>Rhabditida</taxon>
        <taxon>Rhabditina</taxon>
        <taxon>Rhabditomorpha</taxon>
        <taxon>Strongyloidea</taxon>
        <taxon>Ancylostomatidae</taxon>
        <taxon>Bunostominae</taxon>
        <taxon>Necator</taxon>
    </lineage>
</organism>
<evidence type="ECO:0000313" key="2">
    <source>
        <dbReference type="Proteomes" id="UP001303046"/>
    </source>
</evidence>
<comment type="caution">
    <text evidence="1">The sequence shown here is derived from an EMBL/GenBank/DDBJ whole genome shotgun (WGS) entry which is preliminary data.</text>
</comment>
<gene>
    <name evidence="1" type="primary">Necator_chrI.g3055</name>
    <name evidence="1" type="ORF">RB195_006926</name>
</gene>
<accession>A0ABR1BUV4</accession>
<sequence>MYNIKDEYERIVEHLHDCSRKAKSFKTTKRRLSPETLELVRQRGAAQAADNHELTFEKWRGTEKVIQDFYSDLFDSHLRLAPHYLDSWTHEHFIPNVFPSKVRHAIMSVKNLTLPGPKRIKSEHLKNAPPVLINTGEAPVMEVLDN</sequence>
<proteinExistence type="predicted"/>